<dbReference type="InterPro" id="IPR036291">
    <property type="entry name" value="NAD(P)-bd_dom_sf"/>
</dbReference>
<dbReference type="PANTHER" id="PTHR48079:SF6">
    <property type="entry name" value="NAD(P)-BINDING DOMAIN-CONTAINING PROTEIN-RELATED"/>
    <property type="match status" value="1"/>
</dbReference>
<reference evidence="2 3" key="1">
    <citation type="journal article" date="2012" name="Science">
        <title>Ecological populations of bacteria act as socially cohesive units of antibiotic production and resistance.</title>
        <authorList>
            <person name="Cordero O.X."/>
            <person name="Wildschutte H."/>
            <person name="Kirkup B."/>
            <person name="Proehl S."/>
            <person name="Ngo L."/>
            <person name="Hussain F."/>
            <person name="Le Roux F."/>
            <person name="Mincer T."/>
            <person name="Polz M.F."/>
        </authorList>
    </citation>
    <scope>NUCLEOTIDE SEQUENCE [LARGE SCALE GENOMIC DNA]</scope>
    <source>
        <strain evidence="2 3">FF-238</strain>
    </source>
</reference>
<dbReference type="RefSeq" id="WP_017054714.1">
    <property type="nucleotide sequence ID" value="NZ_AJYW02000154.1"/>
</dbReference>
<dbReference type="Proteomes" id="UP000094165">
    <property type="component" value="Unassembled WGS sequence"/>
</dbReference>
<dbReference type="PANTHER" id="PTHR48079">
    <property type="entry name" value="PROTEIN YEEZ"/>
    <property type="match status" value="1"/>
</dbReference>
<gene>
    <name evidence="2" type="ORF">A130_05735</name>
</gene>
<protein>
    <submittedName>
        <fullName evidence="2">NAD(P)-dependent oxidoreductase</fullName>
    </submittedName>
</protein>
<evidence type="ECO:0000259" key="1">
    <source>
        <dbReference type="Pfam" id="PF01370"/>
    </source>
</evidence>
<dbReference type="SUPFAM" id="SSF51735">
    <property type="entry name" value="NAD(P)-binding Rossmann-fold domains"/>
    <property type="match status" value="1"/>
</dbReference>
<name>A0A1E5CXD9_9VIBR</name>
<dbReference type="GO" id="GO:0004029">
    <property type="term" value="F:aldehyde dehydrogenase (NAD+) activity"/>
    <property type="evidence" value="ECO:0007669"/>
    <property type="project" value="TreeGrafter"/>
</dbReference>
<keyword evidence="3" id="KW-1185">Reference proteome</keyword>
<evidence type="ECO:0000313" key="3">
    <source>
        <dbReference type="Proteomes" id="UP000094165"/>
    </source>
</evidence>
<evidence type="ECO:0000313" key="2">
    <source>
        <dbReference type="EMBL" id="OEE75383.1"/>
    </source>
</evidence>
<organism evidence="2 3">
    <name type="scientific">Vibrio genomosp. F6 str. FF-238</name>
    <dbReference type="NCBI Taxonomy" id="1191298"/>
    <lineage>
        <taxon>Bacteria</taxon>
        <taxon>Pseudomonadati</taxon>
        <taxon>Pseudomonadota</taxon>
        <taxon>Gammaproteobacteria</taxon>
        <taxon>Vibrionales</taxon>
        <taxon>Vibrionaceae</taxon>
        <taxon>Vibrio</taxon>
    </lineage>
</organism>
<dbReference type="InterPro" id="IPR001509">
    <property type="entry name" value="Epimerase_deHydtase"/>
</dbReference>
<proteinExistence type="predicted"/>
<dbReference type="EMBL" id="AJYW02000154">
    <property type="protein sequence ID" value="OEE75383.1"/>
    <property type="molecule type" value="Genomic_DNA"/>
</dbReference>
<dbReference type="InterPro" id="IPR051783">
    <property type="entry name" value="NAD(P)-dependent_oxidoreduct"/>
</dbReference>
<dbReference type="AlphaFoldDB" id="A0A1E5CXD9"/>
<accession>A0A1E5CXD9</accession>
<comment type="caution">
    <text evidence="2">The sequence shown here is derived from an EMBL/GenBank/DDBJ whole genome shotgun (WGS) entry which is preliminary data.</text>
</comment>
<sequence length="278" mass="30620">MSTISILGAGWLGQPLALRLKRLGHQVFASKTQQTGVDTLVESDLRGFVCLLPESNLSSDYKQLVHHLQTQQCDILIGSFPPGFRSGNGEEYALRWKYLTQAAKEANVQKIIMISSTTVYPATHTTMTEEDASLKLSQTAPHFSNSALIMLQAEQYVIDSGIEFDIVRCSGLIGPNRHPSRFASKLKQVSQAAPANMLHLEDAIDSVIFTLTHLSKQIVNATCPETVSKAEFYQAALNAVGSTEKLPNIVNTADKRISSKKLMDLGYQFHFNHTLDAL</sequence>
<feature type="domain" description="NAD-dependent epimerase/dehydratase" evidence="1">
    <location>
        <begin position="6"/>
        <end position="185"/>
    </location>
</feature>
<dbReference type="Pfam" id="PF01370">
    <property type="entry name" value="Epimerase"/>
    <property type="match status" value="1"/>
</dbReference>
<dbReference type="GO" id="GO:0005737">
    <property type="term" value="C:cytoplasm"/>
    <property type="evidence" value="ECO:0007669"/>
    <property type="project" value="TreeGrafter"/>
</dbReference>
<dbReference type="Gene3D" id="3.40.50.720">
    <property type="entry name" value="NAD(P)-binding Rossmann-like Domain"/>
    <property type="match status" value="1"/>
</dbReference>